<evidence type="ECO:0008006" key="5">
    <source>
        <dbReference type="Google" id="ProtNLM"/>
    </source>
</evidence>
<accession>A0AAN6IIM6</accession>
<feature type="chain" id="PRO_5042989500" description="GPI anchored serine-threonine rich protein" evidence="2">
    <location>
        <begin position="18"/>
        <end position="174"/>
    </location>
</feature>
<proteinExistence type="predicted"/>
<feature type="region of interest" description="Disordered" evidence="1">
    <location>
        <begin position="129"/>
        <end position="155"/>
    </location>
</feature>
<feature type="signal peptide" evidence="2">
    <location>
        <begin position="1"/>
        <end position="17"/>
    </location>
</feature>
<comment type="caution">
    <text evidence="3">The sequence shown here is derived from an EMBL/GenBank/DDBJ whole genome shotgun (WGS) entry which is preliminary data.</text>
</comment>
<sequence>MQVTTFLLASLASFVAAQTATTTASASAASTSCAAQNILDACMATEQAQVNSCAQTDYSCLCTQYGNLLTCYNNCPNDPGATTVQQDREQYCNAAAVDGSTTTMGVVSATNASTAASIIATSASITSGESIASSTGTSSSATASSTPSQHNGVTRTEMENSLIVVALAGLGLVL</sequence>
<protein>
    <recommendedName>
        <fullName evidence="5">GPI anchored serine-threonine rich protein</fullName>
    </recommendedName>
</protein>
<gene>
    <name evidence="3" type="ORF">EDD36DRAFT_461518</name>
</gene>
<dbReference type="EMBL" id="MU404351">
    <property type="protein sequence ID" value="KAI1616644.1"/>
    <property type="molecule type" value="Genomic_DNA"/>
</dbReference>
<dbReference type="Proteomes" id="UP001203852">
    <property type="component" value="Unassembled WGS sequence"/>
</dbReference>
<reference evidence="3" key="1">
    <citation type="journal article" date="2022" name="bioRxiv">
        <title>Deciphering the potential niche of two novel black yeast fungi from a biological soil crust based on their genomes, phenotypes, and melanin regulation.</title>
        <authorList>
            <consortium name="DOE Joint Genome Institute"/>
            <person name="Carr E.C."/>
            <person name="Barton Q."/>
            <person name="Grambo S."/>
            <person name="Sullivan M."/>
            <person name="Renfro C.M."/>
            <person name="Kuo A."/>
            <person name="Pangilinan J."/>
            <person name="Lipzen A."/>
            <person name="Keymanesh K."/>
            <person name="Savage E."/>
            <person name="Barry K."/>
            <person name="Grigoriev I.V."/>
            <person name="Riekhof W.R."/>
            <person name="Harris S.S."/>
        </authorList>
    </citation>
    <scope>NUCLEOTIDE SEQUENCE</scope>
    <source>
        <strain evidence="3">JF 03-4F</strain>
    </source>
</reference>
<keyword evidence="2" id="KW-0732">Signal</keyword>
<evidence type="ECO:0000256" key="1">
    <source>
        <dbReference type="SAM" id="MobiDB-lite"/>
    </source>
</evidence>
<evidence type="ECO:0000313" key="4">
    <source>
        <dbReference type="Proteomes" id="UP001203852"/>
    </source>
</evidence>
<evidence type="ECO:0000313" key="3">
    <source>
        <dbReference type="EMBL" id="KAI1616644.1"/>
    </source>
</evidence>
<dbReference type="AlphaFoldDB" id="A0AAN6IIM6"/>
<name>A0AAN6IIM6_9EURO</name>
<organism evidence="3 4">
    <name type="scientific">Exophiala viscosa</name>
    <dbReference type="NCBI Taxonomy" id="2486360"/>
    <lineage>
        <taxon>Eukaryota</taxon>
        <taxon>Fungi</taxon>
        <taxon>Dikarya</taxon>
        <taxon>Ascomycota</taxon>
        <taxon>Pezizomycotina</taxon>
        <taxon>Eurotiomycetes</taxon>
        <taxon>Chaetothyriomycetidae</taxon>
        <taxon>Chaetothyriales</taxon>
        <taxon>Herpotrichiellaceae</taxon>
        <taxon>Exophiala</taxon>
    </lineage>
</organism>
<evidence type="ECO:0000256" key="2">
    <source>
        <dbReference type="SAM" id="SignalP"/>
    </source>
</evidence>
<feature type="compositionally biased region" description="Low complexity" evidence="1">
    <location>
        <begin position="129"/>
        <end position="146"/>
    </location>
</feature>
<keyword evidence="4" id="KW-1185">Reference proteome</keyword>